<feature type="compositionally biased region" description="Polar residues" evidence="2">
    <location>
        <begin position="355"/>
        <end position="368"/>
    </location>
</feature>
<reference evidence="3" key="1">
    <citation type="journal article" date="2023" name="G3 (Bethesda)">
        <title>Whole genome assembly and annotation of the endangered Caribbean coral Acropora cervicornis.</title>
        <authorList>
            <person name="Selwyn J.D."/>
            <person name="Vollmer S.V."/>
        </authorList>
    </citation>
    <scope>NUCLEOTIDE SEQUENCE</scope>
    <source>
        <strain evidence="3">K2</strain>
    </source>
</reference>
<feature type="region of interest" description="Disordered" evidence="2">
    <location>
        <begin position="321"/>
        <end position="382"/>
    </location>
</feature>
<dbReference type="PANTHER" id="PTHR16019">
    <property type="entry name" value="SYNAPSE-ASSOCIATED PROTEIN"/>
    <property type="match status" value="1"/>
</dbReference>
<feature type="compositionally biased region" description="Basic and acidic residues" evidence="2">
    <location>
        <begin position="12"/>
        <end position="32"/>
    </location>
</feature>
<comment type="caution">
    <text evidence="3">The sequence shown here is derived from an EMBL/GenBank/DDBJ whole genome shotgun (WGS) entry which is preliminary data.</text>
</comment>
<dbReference type="Proteomes" id="UP001249851">
    <property type="component" value="Unassembled WGS sequence"/>
</dbReference>
<feature type="compositionally biased region" description="Acidic residues" evidence="2">
    <location>
        <begin position="369"/>
        <end position="378"/>
    </location>
</feature>
<dbReference type="SUPFAM" id="SSF140383">
    <property type="entry name" value="BSD domain-like"/>
    <property type="match status" value="1"/>
</dbReference>
<accession>A0AAD9VE52</accession>
<dbReference type="GO" id="GO:0038203">
    <property type="term" value="P:TORC2 signaling"/>
    <property type="evidence" value="ECO:0007669"/>
    <property type="project" value="TreeGrafter"/>
</dbReference>
<dbReference type="AlphaFoldDB" id="A0AAD9VE52"/>
<dbReference type="InterPro" id="IPR035925">
    <property type="entry name" value="BSD_dom_sf"/>
</dbReference>
<gene>
    <name evidence="3" type="ORF">P5673_004380</name>
</gene>
<evidence type="ECO:0000313" key="4">
    <source>
        <dbReference type="Proteomes" id="UP001249851"/>
    </source>
</evidence>
<reference evidence="3" key="2">
    <citation type="journal article" date="2023" name="Science">
        <title>Genomic signatures of disease resistance in endangered staghorn corals.</title>
        <authorList>
            <person name="Vollmer S.V."/>
            <person name="Selwyn J.D."/>
            <person name="Despard B.A."/>
            <person name="Roesel C.L."/>
        </authorList>
    </citation>
    <scope>NUCLEOTIDE SEQUENCE</scope>
    <source>
        <strain evidence="3">K2</strain>
    </source>
</reference>
<keyword evidence="1" id="KW-0175">Coiled coil</keyword>
<dbReference type="GO" id="GO:0048172">
    <property type="term" value="P:regulation of short-term neuronal synaptic plasticity"/>
    <property type="evidence" value="ECO:0007669"/>
    <property type="project" value="TreeGrafter"/>
</dbReference>
<feature type="region of interest" description="Disordered" evidence="2">
    <location>
        <begin position="1"/>
        <end position="46"/>
    </location>
</feature>
<dbReference type="GO" id="GO:0045202">
    <property type="term" value="C:synapse"/>
    <property type="evidence" value="ECO:0007669"/>
    <property type="project" value="TreeGrafter"/>
</dbReference>
<sequence>MFSWWSSLGPEEATRREKSSEKPSEGGNKTETDVNSSQLQDGEERLDVKFKETSEIDYAKDMAKNVGNPKRIYVKDGENFNEKEDFLFNFANVATSTAFKVKDTVKETVEKQQLLECSVFLKVPEPDELIQVAGGDSRKWDCEQPPAKKQKTKKGRRMEEKEQLQIAAAQDIEAQFDELKENFQETEEQLAQAQQDANGMADVVRQYEQRIGAYKAQLKSMIDDFNKKQEEFVREKHKRKEAAVPPWVGYNEEEAMKNQILALSTDERNFLRDPPAGVPFHYENDSMFPVALATLQEDTNLSKMRFHLVPKNIVIGSWKSNVIGSEDGGNGGNGSERQTMSSEAKSDSESSQSKPLNINRKTSEASATQEEDFTEPIADESSVHGEFISDSFTQHPEQELSHDDLIQIGVEKKPDASHSSQTKPKKDTGTALNIVISSSVFQIISNLDELQDDMPDWEKELQAELQDFEVVDNEDSAEWEKEIEDMLEEEENNG</sequence>
<dbReference type="InterPro" id="IPR051494">
    <property type="entry name" value="BSD_domain-containing"/>
</dbReference>
<feature type="region of interest" description="Disordered" evidence="2">
    <location>
        <begin position="134"/>
        <end position="158"/>
    </location>
</feature>
<organism evidence="3 4">
    <name type="scientific">Acropora cervicornis</name>
    <name type="common">Staghorn coral</name>
    <dbReference type="NCBI Taxonomy" id="6130"/>
    <lineage>
        <taxon>Eukaryota</taxon>
        <taxon>Metazoa</taxon>
        <taxon>Cnidaria</taxon>
        <taxon>Anthozoa</taxon>
        <taxon>Hexacorallia</taxon>
        <taxon>Scleractinia</taxon>
        <taxon>Astrocoeniina</taxon>
        <taxon>Acroporidae</taxon>
        <taxon>Acropora</taxon>
    </lineage>
</organism>
<dbReference type="PANTHER" id="PTHR16019:SF6">
    <property type="entry name" value="SYNAPSE-ASSOCIATED PROTEIN 1"/>
    <property type="match status" value="1"/>
</dbReference>
<dbReference type="GO" id="GO:0005634">
    <property type="term" value="C:nucleus"/>
    <property type="evidence" value="ECO:0007669"/>
    <property type="project" value="TreeGrafter"/>
</dbReference>
<protein>
    <submittedName>
        <fullName evidence="3">Synapse-associated protein 1</fullName>
    </submittedName>
</protein>
<proteinExistence type="predicted"/>
<evidence type="ECO:0000256" key="1">
    <source>
        <dbReference type="SAM" id="Coils"/>
    </source>
</evidence>
<dbReference type="Gene3D" id="1.10.3970.10">
    <property type="entry name" value="BSD domain"/>
    <property type="match status" value="1"/>
</dbReference>
<evidence type="ECO:0000256" key="2">
    <source>
        <dbReference type="SAM" id="MobiDB-lite"/>
    </source>
</evidence>
<dbReference type="GO" id="GO:0005794">
    <property type="term" value="C:Golgi apparatus"/>
    <property type="evidence" value="ECO:0007669"/>
    <property type="project" value="TreeGrafter"/>
</dbReference>
<evidence type="ECO:0000313" key="3">
    <source>
        <dbReference type="EMBL" id="KAK2570692.1"/>
    </source>
</evidence>
<feature type="coiled-coil region" evidence="1">
    <location>
        <begin position="169"/>
        <end position="224"/>
    </location>
</feature>
<dbReference type="EMBL" id="JARQWQ010000007">
    <property type="protein sequence ID" value="KAK2570692.1"/>
    <property type="molecule type" value="Genomic_DNA"/>
</dbReference>
<keyword evidence="4" id="KW-1185">Reference proteome</keyword>
<name>A0AAD9VE52_ACRCE</name>